<organism evidence="2 3">
    <name type="scientific">Rhizopogon vesiculosus</name>
    <dbReference type="NCBI Taxonomy" id="180088"/>
    <lineage>
        <taxon>Eukaryota</taxon>
        <taxon>Fungi</taxon>
        <taxon>Dikarya</taxon>
        <taxon>Basidiomycota</taxon>
        <taxon>Agaricomycotina</taxon>
        <taxon>Agaricomycetes</taxon>
        <taxon>Agaricomycetidae</taxon>
        <taxon>Boletales</taxon>
        <taxon>Suillineae</taxon>
        <taxon>Rhizopogonaceae</taxon>
        <taxon>Rhizopogon</taxon>
    </lineage>
</organism>
<keyword evidence="3" id="KW-1185">Reference proteome</keyword>
<dbReference type="Pfam" id="PF08240">
    <property type="entry name" value="ADH_N"/>
    <property type="match status" value="1"/>
</dbReference>
<dbReference type="SMART" id="SM00829">
    <property type="entry name" value="PKS_ER"/>
    <property type="match status" value="1"/>
</dbReference>
<evidence type="ECO:0000313" key="2">
    <source>
        <dbReference type="EMBL" id="OJA20554.1"/>
    </source>
</evidence>
<dbReference type="InterPro" id="IPR052711">
    <property type="entry name" value="Zinc_ADH-like"/>
</dbReference>
<dbReference type="Gene3D" id="3.40.50.720">
    <property type="entry name" value="NAD(P)-binding Rossmann-like Domain"/>
    <property type="match status" value="1"/>
</dbReference>
<dbReference type="OrthoDB" id="9930022at2759"/>
<dbReference type="PANTHER" id="PTHR45033:SF2">
    <property type="entry name" value="ZINC-TYPE ALCOHOL DEHYDROGENASE-LIKE PROTEIN C1773.06C"/>
    <property type="match status" value="1"/>
</dbReference>
<dbReference type="InterPro" id="IPR013149">
    <property type="entry name" value="ADH-like_C"/>
</dbReference>
<dbReference type="STRING" id="180088.A0A1J8RFK6"/>
<dbReference type="EMBL" id="LVVM01000523">
    <property type="protein sequence ID" value="OJA20554.1"/>
    <property type="molecule type" value="Genomic_DNA"/>
</dbReference>
<dbReference type="Pfam" id="PF00107">
    <property type="entry name" value="ADH_zinc_N"/>
    <property type="match status" value="1"/>
</dbReference>
<dbReference type="Proteomes" id="UP000183567">
    <property type="component" value="Unassembled WGS sequence"/>
</dbReference>
<sequence length="341" mass="36732">MSLPNVTREYRSQCDGYQNLKLQSGSLSKPKATEVTIKIHAVSLQYRDLMVSKGKYPGVKSNVVPCSDGAGEIVAIGQDVKGWTVGDRVCPNFALDHVHGDVTEDIKNTGLGGQIDGVLREYINVPVHSLVRIPEHLSYEEASTLPCAALTAYNALLGPVPLKGGDYVLILGTGGVSMFGAQIALASGATVIVTSSSDEKLQVAKKLGVQHVINYKKNDNWDEEVLKITRGRGVDHVIEVGGPNTMPKSIKAARYAGWIHIIGFVSGGDNGIPVGAAIIKALTFRGILIGSVKQFEDMNRLITAREIRPVVDKIFPFEQATEAYSYLESQKHVGKVVIKVA</sequence>
<name>A0A1J8RFK6_9AGAM</name>
<evidence type="ECO:0000313" key="3">
    <source>
        <dbReference type="Proteomes" id="UP000183567"/>
    </source>
</evidence>
<dbReference type="AlphaFoldDB" id="A0A1J8RFK6"/>
<dbReference type="Gene3D" id="3.90.180.10">
    <property type="entry name" value="Medium-chain alcohol dehydrogenases, catalytic domain"/>
    <property type="match status" value="1"/>
</dbReference>
<dbReference type="InterPro" id="IPR011032">
    <property type="entry name" value="GroES-like_sf"/>
</dbReference>
<accession>A0A1J8RFK6</accession>
<feature type="domain" description="Enoyl reductase (ER)" evidence="1">
    <location>
        <begin position="16"/>
        <end position="338"/>
    </location>
</feature>
<reference evidence="2 3" key="1">
    <citation type="submission" date="2016-03" db="EMBL/GenBank/DDBJ databases">
        <title>Comparative genomics of the ectomycorrhizal sister species Rhizopogon vinicolor and Rhizopogon vesiculosus (Basidiomycota: Boletales) reveals a divergence of the mating type B locus.</title>
        <authorList>
            <person name="Mujic A.B."/>
            <person name="Kuo A."/>
            <person name="Tritt A."/>
            <person name="Lipzen A."/>
            <person name="Chen C."/>
            <person name="Johnson J."/>
            <person name="Sharma A."/>
            <person name="Barry K."/>
            <person name="Grigoriev I.V."/>
            <person name="Spatafora J.W."/>
        </authorList>
    </citation>
    <scope>NUCLEOTIDE SEQUENCE [LARGE SCALE GENOMIC DNA]</scope>
    <source>
        <strain evidence="2 3">AM-OR11-056</strain>
    </source>
</reference>
<dbReference type="InterPro" id="IPR036291">
    <property type="entry name" value="NAD(P)-bd_dom_sf"/>
</dbReference>
<dbReference type="InterPro" id="IPR020843">
    <property type="entry name" value="ER"/>
</dbReference>
<comment type="caution">
    <text evidence="2">The sequence shown here is derived from an EMBL/GenBank/DDBJ whole genome shotgun (WGS) entry which is preliminary data.</text>
</comment>
<dbReference type="InterPro" id="IPR013154">
    <property type="entry name" value="ADH-like_N"/>
</dbReference>
<dbReference type="CDD" id="cd08276">
    <property type="entry name" value="MDR7"/>
    <property type="match status" value="1"/>
</dbReference>
<gene>
    <name evidence="2" type="ORF">AZE42_07067</name>
</gene>
<dbReference type="SUPFAM" id="SSF50129">
    <property type="entry name" value="GroES-like"/>
    <property type="match status" value="1"/>
</dbReference>
<dbReference type="PANTHER" id="PTHR45033">
    <property type="match status" value="1"/>
</dbReference>
<dbReference type="SUPFAM" id="SSF51735">
    <property type="entry name" value="NAD(P)-binding Rossmann-fold domains"/>
    <property type="match status" value="1"/>
</dbReference>
<proteinExistence type="predicted"/>
<evidence type="ECO:0000259" key="1">
    <source>
        <dbReference type="SMART" id="SM00829"/>
    </source>
</evidence>
<dbReference type="GO" id="GO:0016491">
    <property type="term" value="F:oxidoreductase activity"/>
    <property type="evidence" value="ECO:0007669"/>
    <property type="project" value="InterPro"/>
</dbReference>
<protein>
    <recommendedName>
        <fullName evidence="1">Enoyl reductase (ER) domain-containing protein</fullName>
    </recommendedName>
</protein>